<reference evidence="1" key="2">
    <citation type="journal article" date="2022" name="New Phytol.">
        <title>Evolutionary transition to the ectomycorrhizal habit in the genomes of a hyperdiverse lineage of mushroom-forming fungi.</title>
        <authorList>
            <person name="Looney B."/>
            <person name="Miyauchi S."/>
            <person name="Morin E."/>
            <person name="Drula E."/>
            <person name="Courty P.E."/>
            <person name="Kohler A."/>
            <person name="Kuo A."/>
            <person name="LaButti K."/>
            <person name="Pangilinan J."/>
            <person name="Lipzen A."/>
            <person name="Riley R."/>
            <person name="Andreopoulos W."/>
            <person name="He G."/>
            <person name="Johnson J."/>
            <person name="Nolan M."/>
            <person name="Tritt A."/>
            <person name="Barry K.W."/>
            <person name="Grigoriev I.V."/>
            <person name="Nagy L.G."/>
            <person name="Hibbett D."/>
            <person name="Henrissat B."/>
            <person name="Matheny P.B."/>
            <person name="Labbe J."/>
            <person name="Martin F.M."/>
        </authorList>
    </citation>
    <scope>NUCLEOTIDE SEQUENCE</scope>
    <source>
        <strain evidence="1">EC-137</strain>
    </source>
</reference>
<evidence type="ECO:0000313" key="2">
    <source>
        <dbReference type="Proteomes" id="UP000814128"/>
    </source>
</evidence>
<evidence type="ECO:0000313" key="1">
    <source>
        <dbReference type="EMBL" id="KAI0029782.1"/>
    </source>
</evidence>
<keyword evidence="2" id="KW-1185">Reference proteome</keyword>
<dbReference type="EMBL" id="MU273657">
    <property type="protein sequence ID" value="KAI0029782.1"/>
    <property type="molecule type" value="Genomic_DNA"/>
</dbReference>
<accession>A0ACB8QDQ8</accession>
<comment type="caution">
    <text evidence="1">The sequence shown here is derived from an EMBL/GenBank/DDBJ whole genome shotgun (WGS) entry which is preliminary data.</text>
</comment>
<organism evidence="1 2">
    <name type="scientific">Vararia minispora EC-137</name>
    <dbReference type="NCBI Taxonomy" id="1314806"/>
    <lineage>
        <taxon>Eukaryota</taxon>
        <taxon>Fungi</taxon>
        <taxon>Dikarya</taxon>
        <taxon>Basidiomycota</taxon>
        <taxon>Agaricomycotina</taxon>
        <taxon>Agaricomycetes</taxon>
        <taxon>Russulales</taxon>
        <taxon>Lachnocladiaceae</taxon>
        <taxon>Vararia</taxon>
    </lineage>
</organism>
<sequence length="350" mass="39068">MSFSSTRKNPPVYGHTVEADTSPARKRFRSSDSSEADEAMTELMQVQTQPVSTSNAPTPIPTVWITGGDAIIVTGPTKFLVSRAVAAHHSPLLSLLLSEAPSGSLDGVPTFSAKDTVDNVGFVLGWIFHLFPAKELDMRRCAQLLYLGTKYEIKGMQDEAKAALTAAYPRRLLDYDNHIIIDPESTTRHPLSRTASENVVAVFLARCYKIPHILPSAILLCCRLSLTDLLACAKDARRVYEAFVPEWDATYIWMVEAYGPLRDLFEKRPSLVEDTAWSTPPRARYSKPNFAQVLKESSNEYPLTPSKLPESLDMQWDQAYQRGRLDFWDSLPARFGLPLWGELEKGAEAT</sequence>
<gene>
    <name evidence="1" type="ORF">K488DRAFT_88409</name>
</gene>
<proteinExistence type="predicted"/>
<name>A0ACB8QDQ8_9AGAM</name>
<protein>
    <submittedName>
        <fullName evidence="1">Uncharacterized protein</fullName>
    </submittedName>
</protein>
<dbReference type="Proteomes" id="UP000814128">
    <property type="component" value="Unassembled WGS sequence"/>
</dbReference>
<reference evidence="1" key="1">
    <citation type="submission" date="2021-02" db="EMBL/GenBank/DDBJ databases">
        <authorList>
            <consortium name="DOE Joint Genome Institute"/>
            <person name="Ahrendt S."/>
            <person name="Looney B.P."/>
            <person name="Miyauchi S."/>
            <person name="Morin E."/>
            <person name="Drula E."/>
            <person name="Courty P.E."/>
            <person name="Chicoki N."/>
            <person name="Fauchery L."/>
            <person name="Kohler A."/>
            <person name="Kuo A."/>
            <person name="Labutti K."/>
            <person name="Pangilinan J."/>
            <person name="Lipzen A."/>
            <person name="Riley R."/>
            <person name="Andreopoulos W."/>
            <person name="He G."/>
            <person name="Johnson J."/>
            <person name="Barry K.W."/>
            <person name="Grigoriev I.V."/>
            <person name="Nagy L."/>
            <person name="Hibbett D."/>
            <person name="Henrissat B."/>
            <person name="Matheny P.B."/>
            <person name="Labbe J."/>
            <person name="Martin F."/>
        </authorList>
    </citation>
    <scope>NUCLEOTIDE SEQUENCE</scope>
    <source>
        <strain evidence="1">EC-137</strain>
    </source>
</reference>